<dbReference type="InterPro" id="IPR001245">
    <property type="entry name" value="Ser-Thr/Tyr_kinase_cat_dom"/>
</dbReference>
<comment type="similarity">
    <text evidence="1">Belongs to the protein kinase superfamily. STE Ser/Thr protein kinase family. MAP kinase kinase kinase subfamily.</text>
</comment>
<dbReference type="InterPro" id="IPR000719">
    <property type="entry name" value="Prot_kinase_dom"/>
</dbReference>
<evidence type="ECO:0000256" key="2">
    <source>
        <dbReference type="ARBA" id="ARBA00022527"/>
    </source>
</evidence>
<dbReference type="OrthoDB" id="339325at2759"/>
<evidence type="ECO:0000256" key="4">
    <source>
        <dbReference type="ARBA" id="ARBA00022741"/>
    </source>
</evidence>
<keyword evidence="5" id="KW-0418">Kinase</keyword>
<dbReference type="PRINTS" id="PR00109">
    <property type="entry name" value="TYRKINASE"/>
</dbReference>
<evidence type="ECO:0000313" key="8">
    <source>
        <dbReference type="Proteomes" id="UP000515160"/>
    </source>
</evidence>
<gene>
    <name evidence="9" type="primary">LOC117565345</name>
</gene>
<organism evidence="8 9">
    <name type="scientific">Drosophila albomicans</name>
    <name type="common">Fruit fly</name>
    <dbReference type="NCBI Taxonomy" id="7291"/>
    <lineage>
        <taxon>Eukaryota</taxon>
        <taxon>Metazoa</taxon>
        <taxon>Ecdysozoa</taxon>
        <taxon>Arthropoda</taxon>
        <taxon>Hexapoda</taxon>
        <taxon>Insecta</taxon>
        <taxon>Pterygota</taxon>
        <taxon>Neoptera</taxon>
        <taxon>Endopterygota</taxon>
        <taxon>Diptera</taxon>
        <taxon>Brachycera</taxon>
        <taxon>Muscomorpha</taxon>
        <taxon>Ephydroidea</taxon>
        <taxon>Drosophilidae</taxon>
        <taxon>Drosophila</taxon>
    </lineage>
</organism>
<dbReference type="GO" id="GO:0007254">
    <property type="term" value="P:JNK cascade"/>
    <property type="evidence" value="ECO:0007669"/>
    <property type="project" value="TreeGrafter"/>
</dbReference>
<evidence type="ECO:0000259" key="7">
    <source>
        <dbReference type="PROSITE" id="PS50011"/>
    </source>
</evidence>
<dbReference type="Pfam" id="PF07714">
    <property type="entry name" value="PK_Tyr_Ser-Thr"/>
    <property type="match status" value="1"/>
</dbReference>
<dbReference type="PANTHER" id="PTHR46716">
    <property type="entry name" value="MITOGEN-ACTIVATED PROTEIN KINASE KINASE KINASE 7"/>
    <property type="match status" value="1"/>
</dbReference>
<dbReference type="InterPro" id="IPR011009">
    <property type="entry name" value="Kinase-like_dom_sf"/>
</dbReference>
<keyword evidence="4" id="KW-0547">Nucleotide-binding</keyword>
<evidence type="ECO:0000256" key="6">
    <source>
        <dbReference type="ARBA" id="ARBA00022840"/>
    </source>
</evidence>
<dbReference type="PIRSF" id="PIRSF000654">
    <property type="entry name" value="Integrin-linked_kinase"/>
    <property type="match status" value="1"/>
</dbReference>
<dbReference type="SUPFAM" id="SSF56112">
    <property type="entry name" value="Protein kinase-like (PK-like)"/>
    <property type="match status" value="1"/>
</dbReference>
<dbReference type="GO" id="GO:0006955">
    <property type="term" value="P:immune response"/>
    <property type="evidence" value="ECO:0007669"/>
    <property type="project" value="TreeGrafter"/>
</dbReference>
<dbReference type="GeneID" id="117565345"/>
<evidence type="ECO:0000256" key="3">
    <source>
        <dbReference type="ARBA" id="ARBA00022679"/>
    </source>
</evidence>
<dbReference type="GO" id="GO:0004709">
    <property type="term" value="F:MAP kinase kinase kinase activity"/>
    <property type="evidence" value="ECO:0007669"/>
    <property type="project" value="TreeGrafter"/>
</dbReference>
<dbReference type="PROSITE" id="PS50011">
    <property type="entry name" value="PROTEIN_KINASE_DOM"/>
    <property type="match status" value="1"/>
</dbReference>
<dbReference type="PANTHER" id="PTHR46716:SF1">
    <property type="entry name" value="MITOGEN-ACTIVATED PROTEIN KINASE KINASE KINASE 7"/>
    <property type="match status" value="1"/>
</dbReference>
<keyword evidence="6" id="KW-0067">ATP-binding</keyword>
<dbReference type="RefSeq" id="XP_051858040.1">
    <property type="nucleotide sequence ID" value="XM_052002080.1"/>
</dbReference>
<keyword evidence="3" id="KW-0808">Transferase</keyword>
<reference evidence="9" key="1">
    <citation type="submission" date="2025-08" db="UniProtKB">
        <authorList>
            <consortium name="RefSeq"/>
        </authorList>
    </citation>
    <scope>IDENTIFICATION</scope>
    <source>
        <strain evidence="9">15112-1751.03</strain>
        <tissue evidence="9">Whole Adult</tissue>
    </source>
</reference>
<keyword evidence="2" id="KW-0723">Serine/threonine-protein kinase</keyword>
<evidence type="ECO:0000256" key="5">
    <source>
        <dbReference type="ARBA" id="ARBA00022777"/>
    </source>
</evidence>
<name>A0A9C6W7K3_DROAB</name>
<feature type="domain" description="Protein kinase" evidence="7">
    <location>
        <begin position="13"/>
        <end position="274"/>
    </location>
</feature>
<dbReference type="GO" id="GO:0043123">
    <property type="term" value="P:positive regulation of canonical NF-kappaB signal transduction"/>
    <property type="evidence" value="ECO:0007669"/>
    <property type="project" value="TreeGrafter"/>
</dbReference>
<dbReference type="Gene3D" id="1.10.510.10">
    <property type="entry name" value="Transferase(Phosphotransferase) domain 1"/>
    <property type="match status" value="1"/>
</dbReference>
<evidence type="ECO:0000256" key="1">
    <source>
        <dbReference type="ARBA" id="ARBA00006529"/>
    </source>
</evidence>
<accession>A0A9C6W7K3</accession>
<dbReference type="SMART" id="SM00220">
    <property type="entry name" value="S_TKc"/>
    <property type="match status" value="1"/>
</dbReference>
<dbReference type="AlphaFoldDB" id="A0A9C6W7K3"/>
<keyword evidence="8" id="KW-1185">Reference proteome</keyword>
<dbReference type="GO" id="GO:0005524">
    <property type="term" value="F:ATP binding"/>
    <property type="evidence" value="ECO:0007669"/>
    <property type="project" value="UniProtKB-KW"/>
</dbReference>
<sequence length="309" mass="35931">MDNIDFNVSYENLHLGDFIDFGSFGDVYKAHWITESRDIVIKIIKSNESDILREIRNLKVLKHQNIVTFYGLAKNLDDRICMIFEYANCGSLYNFLHNNKNIEISFDVKLNWMLQIAKGMEYLHSKKKFHRDLKSRNILLFDKYRTIKICDFGTVKDLETINTESIGTYVYMAPEISTGGGCYTEKCDVFSFGIVLWEVMSGIKPFHNYLLMDAIAIQIRIINGERPNINDIKSYKHSTHIKLMIEECWKDDPSQRPTMKVLAFFLGFDPYSFVCVPNLMSAAKPLQDICEEDFRFLKQDGDILTSNIE</sequence>
<evidence type="ECO:0000313" key="9">
    <source>
        <dbReference type="RefSeq" id="XP_051858040.1"/>
    </source>
</evidence>
<protein>
    <submittedName>
        <fullName evidence="9">Mitogen-activated protein kinase kinase kinase 7-like isoform X3</fullName>
    </submittedName>
</protein>
<proteinExistence type="inferred from homology"/>
<dbReference type="Proteomes" id="UP000515160">
    <property type="component" value="Chromosome 2L"/>
</dbReference>